<feature type="domain" description="ER-bound oxygenase mpaB/mpaB'/Rubber oxygenase catalytic" evidence="2">
    <location>
        <begin position="66"/>
        <end position="297"/>
    </location>
</feature>
<name>A0A0F4Z2N9_RASE3</name>
<gene>
    <name evidence="3" type="ORF">T310_1641</name>
</gene>
<evidence type="ECO:0000313" key="3">
    <source>
        <dbReference type="EMBL" id="KKA24356.1"/>
    </source>
</evidence>
<accession>A0A0F4Z2N9</accession>
<evidence type="ECO:0000256" key="1">
    <source>
        <dbReference type="SAM" id="MobiDB-lite"/>
    </source>
</evidence>
<evidence type="ECO:0000313" key="4">
    <source>
        <dbReference type="Proteomes" id="UP000053958"/>
    </source>
</evidence>
<organism evidence="3 4">
    <name type="scientific">Rasamsonia emersonii (strain ATCC 16479 / CBS 393.64 / IMI 116815)</name>
    <dbReference type="NCBI Taxonomy" id="1408163"/>
    <lineage>
        <taxon>Eukaryota</taxon>
        <taxon>Fungi</taxon>
        <taxon>Dikarya</taxon>
        <taxon>Ascomycota</taxon>
        <taxon>Pezizomycotina</taxon>
        <taxon>Eurotiomycetes</taxon>
        <taxon>Eurotiomycetidae</taxon>
        <taxon>Eurotiales</taxon>
        <taxon>Trichocomaceae</taxon>
        <taxon>Rasamsonia</taxon>
    </lineage>
</organism>
<dbReference type="GeneID" id="25313992"/>
<dbReference type="Proteomes" id="UP000053958">
    <property type="component" value="Unassembled WGS sequence"/>
</dbReference>
<dbReference type="Pfam" id="PF09995">
    <property type="entry name" value="MPAB_Lcp_cat"/>
    <property type="match status" value="1"/>
</dbReference>
<dbReference type="EMBL" id="LASV01000065">
    <property type="protein sequence ID" value="KKA24356.1"/>
    <property type="molecule type" value="Genomic_DNA"/>
</dbReference>
<feature type="compositionally biased region" description="Basic and acidic residues" evidence="1">
    <location>
        <begin position="12"/>
        <end position="34"/>
    </location>
</feature>
<sequence length="330" mass="37458">MASQNGQVADLKFAEREETVSHDENIQDKPDNKDIEKADLTIDTDAPSDTEILDALEKFTTLPKILREGILLTGGGVAILLQAAKAGMAGSSGSQQSENLAEKLFEGLRTTVIYMYGLTFGTREERKKILERINNSSSSSSNRQGAGQGKGHDYLRDYYPEDPQLRLWIAATLYATGTDFFQRVFEKVDFHRAQRVYREFTVLTVALRLPRGVWPENRNAFWAYWDEEVEKLNVDPHARPVVHDLKAYADVPRWVKLVRRPFIRVVTPEMLPRHVREQYGLRSTATSRFLYRVAIGGAKAIYPTLPKKIRTHPLNRALRQLRGEISSGAL</sequence>
<dbReference type="InterPro" id="IPR018713">
    <property type="entry name" value="MPAB/Lcp_cat_dom"/>
</dbReference>
<comment type="caution">
    <text evidence="3">The sequence shown here is derived from an EMBL/GenBank/DDBJ whole genome shotgun (WGS) entry which is preliminary data.</text>
</comment>
<feature type="region of interest" description="Disordered" evidence="1">
    <location>
        <begin position="133"/>
        <end position="153"/>
    </location>
</feature>
<dbReference type="PANTHER" id="PTHR36151:SF3">
    <property type="entry name" value="ER-BOUND OXYGENASE MPAB_MPAB'_RUBBER OXYGENASE CATALYTIC DOMAIN-CONTAINING PROTEIN"/>
    <property type="match status" value="1"/>
</dbReference>
<evidence type="ECO:0000259" key="2">
    <source>
        <dbReference type="Pfam" id="PF09995"/>
    </source>
</evidence>
<keyword evidence="4" id="KW-1185">Reference proteome</keyword>
<dbReference type="RefSeq" id="XP_013330968.1">
    <property type="nucleotide sequence ID" value="XM_013475514.1"/>
</dbReference>
<dbReference type="GO" id="GO:0016491">
    <property type="term" value="F:oxidoreductase activity"/>
    <property type="evidence" value="ECO:0007669"/>
    <property type="project" value="InterPro"/>
</dbReference>
<protein>
    <recommendedName>
        <fullName evidence="2">ER-bound oxygenase mpaB/mpaB'/Rubber oxygenase catalytic domain-containing protein</fullName>
    </recommendedName>
</protein>
<dbReference type="AlphaFoldDB" id="A0A0F4Z2N9"/>
<reference evidence="3 4" key="1">
    <citation type="submission" date="2015-04" db="EMBL/GenBank/DDBJ databases">
        <authorList>
            <person name="Heijne W.H."/>
            <person name="Fedorova N.D."/>
            <person name="Nierman W.C."/>
            <person name="Vollebregt A.W."/>
            <person name="Zhao Z."/>
            <person name="Wu L."/>
            <person name="Kumar M."/>
            <person name="Stam H."/>
            <person name="van den Berg M.A."/>
            <person name="Pel H.J."/>
        </authorList>
    </citation>
    <scope>NUCLEOTIDE SEQUENCE [LARGE SCALE GENOMIC DNA]</scope>
    <source>
        <strain evidence="3 4">CBS 393.64</strain>
    </source>
</reference>
<dbReference type="STRING" id="1408163.A0A0F4Z2N9"/>
<dbReference type="PANTHER" id="PTHR36151">
    <property type="entry name" value="BLR2777 PROTEIN"/>
    <property type="match status" value="1"/>
</dbReference>
<feature type="region of interest" description="Disordered" evidence="1">
    <location>
        <begin position="1"/>
        <end position="34"/>
    </location>
</feature>
<dbReference type="OrthoDB" id="4444391at2759"/>
<proteinExistence type="predicted"/>